<dbReference type="GO" id="GO:0008270">
    <property type="term" value="F:zinc ion binding"/>
    <property type="evidence" value="ECO:0007669"/>
    <property type="project" value="InterPro"/>
</dbReference>
<dbReference type="AlphaFoldDB" id="A0A381WS52"/>
<dbReference type="GO" id="GO:0006281">
    <property type="term" value="P:DNA repair"/>
    <property type="evidence" value="ECO:0007669"/>
    <property type="project" value="InterPro"/>
</dbReference>
<protein>
    <recommendedName>
        <fullName evidence="2">Ada DNA repair metal-binding domain-containing protein</fullName>
    </recommendedName>
</protein>
<dbReference type="EMBL" id="UINC01012704">
    <property type="protein sequence ID" value="SVA55324.1"/>
    <property type="molecule type" value="Genomic_DNA"/>
</dbReference>
<evidence type="ECO:0000256" key="1">
    <source>
        <dbReference type="ARBA" id="ARBA00023159"/>
    </source>
</evidence>
<evidence type="ECO:0000259" key="2">
    <source>
        <dbReference type="Pfam" id="PF02805"/>
    </source>
</evidence>
<name>A0A381WS52_9ZZZZ</name>
<feature type="domain" description="Ada DNA repair metal-binding" evidence="2">
    <location>
        <begin position="7"/>
        <end position="56"/>
    </location>
</feature>
<dbReference type="GO" id="GO:0008168">
    <property type="term" value="F:methyltransferase activity"/>
    <property type="evidence" value="ECO:0007669"/>
    <property type="project" value="InterPro"/>
</dbReference>
<organism evidence="3">
    <name type="scientific">marine metagenome</name>
    <dbReference type="NCBI Taxonomy" id="408172"/>
    <lineage>
        <taxon>unclassified sequences</taxon>
        <taxon>metagenomes</taxon>
        <taxon>ecological metagenomes</taxon>
    </lineage>
</organism>
<dbReference type="InterPro" id="IPR035451">
    <property type="entry name" value="Ada-like_dom_sf"/>
</dbReference>
<evidence type="ECO:0000313" key="3">
    <source>
        <dbReference type="EMBL" id="SVA55324.1"/>
    </source>
</evidence>
<reference evidence="3" key="1">
    <citation type="submission" date="2018-05" db="EMBL/GenBank/DDBJ databases">
        <authorList>
            <person name="Lanie J.A."/>
            <person name="Ng W.-L."/>
            <person name="Kazmierczak K.M."/>
            <person name="Andrzejewski T.M."/>
            <person name="Davidsen T.M."/>
            <person name="Wayne K.J."/>
            <person name="Tettelin H."/>
            <person name="Glass J.I."/>
            <person name="Rusch D."/>
            <person name="Podicherti R."/>
            <person name="Tsui H.-C.T."/>
            <person name="Winkler M.E."/>
        </authorList>
    </citation>
    <scope>NUCLEOTIDE SEQUENCE</scope>
</reference>
<dbReference type="SUPFAM" id="SSF57884">
    <property type="entry name" value="Ada DNA repair protein, N-terminal domain (N-Ada 10)"/>
    <property type="match status" value="1"/>
</dbReference>
<proteinExistence type="predicted"/>
<sequence length="69" mass="7798">MNNNNNIIFNACITTGIVCRPNCPPGRRTKPENRMYFESLEKAYNKGFRDCLVCKPSIGPPGPWAPKKQ</sequence>
<accession>A0A381WS52</accession>
<dbReference type="Pfam" id="PF02805">
    <property type="entry name" value="Ada_Zn_binding"/>
    <property type="match status" value="1"/>
</dbReference>
<dbReference type="InterPro" id="IPR004026">
    <property type="entry name" value="Ada_DNA_repair_Zn-bd"/>
</dbReference>
<gene>
    <name evidence="3" type="ORF">METZ01_LOCUS108178</name>
</gene>
<dbReference type="Gene3D" id="3.40.10.10">
    <property type="entry name" value="DNA Methylphosphotriester Repair Domain"/>
    <property type="match status" value="1"/>
</dbReference>
<keyword evidence="1" id="KW-0010">Activator</keyword>
<dbReference type="GO" id="GO:0006355">
    <property type="term" value="P:regulation of DNA-templated transcription"/>
    <property type="evidence" value="ECO:0007669"/>
    <property type="project" value="InterPro"/>
</dbReference>
<dbReference type="GO" id="GO:0003677">
    <property type="term" value="F:DNA binding"/>
    <property type="evidence" value="ECO:0007669"/>
    <property type="project" value="InterPro"/>
</dbReference>